<accession>A0A5M8RZG5</accession>
<evidence type="ECO:0008006" key="4">
    <source>
        <dbReference type="Google" id="ProtNLM"/>
    </source>
</evidence>
<evidence type="ECO:0000313" key="3">
    <source>
        <dbReference type="Proteomes" id="UP000324326"/>
    </source>
</evidence>
<comment type="caution">
    <text evidence="2">The sequence shown here is derived from an EMBL/GenBank/DDBJ whole genome shotgun (WGS) entry which is preliminary data.</text>
</comment>
<organism evidence="2 3">
    <name type="scientific">Bacillus swezeyi</name>
    <dbReference type="NCBI Taxonomy" id="1925020"/>
    <lineage>
        <taxon>Bacteria</taxon>
        <taxon>Bacillati</taxon>
        <taxon>Bacillota</taxon>
        <taxon>Bacilli</taxon>
        <taxon>Bacillales</taxon>
        <taxon>Bacillaceae</taxon>
        <taxon>Bacillus</taxon>
    </lineage>
</organism>
<keyword evidence="1" id="KW-0812">Transmembrane</keyword>
<keyword evidence="1" id="KW-0472">Membrane</keyword>
<proteinExistence type="predicted"/>
<dbReference type="RefSeq" id="WP_148955939.1">
    <property type="nucleotide sequence ID" value="NZ_QSND01000001.1"/>
</dbReference>
<dbReference type="STRING" id="1925020.BTA30_15685"/>
<dbReference type="Proteomes" id="UP000324326">
    <property type="component" value="Unassembled WGS sequence"/>
</dbReference>
<gene>
    <name evidence="2" type="ORF">DX927_03215</name>
</gene>
<protein>
    <recommendedName>
        <fullName evidence="4">DUF2651 domain-containing protein</fullName>
    </recommendedName>
</protein>
<evidence type="ECO:0000256" key="1">
    <source>
        <dbReference type="SAM" id="Phobius"/>
    </source>
</evidence>
<feature type="transmembrane region" description="Helical" evidence="1">
    <location>
        <begin position="48"/>
        <end position="68"/>
    </location>
</feature>
<sequence length="78" mass="9198">MTYLVLMAGLFLLIYLKEPFNKKIYCYMWLSFYLMVLALYIINTAFVYWISNNLLFILAVSAVVPLTIRHLKSSTESY</sequence>
<keyword evidence="1" id="KW-1133">Transmembrane helix</keyword>
<dbReference type="AlphaFoldDB" id="A0A5M8RZG5"/>
<name>A0A5M8RZG5_9BACI</name>
<feature type="transmembrane region" description="Helical" evidence="1">
    <location>
        <begin position="24"/>
        <end position="42"/>
    </location>
</feature>
<evidence type="ECO:0000313" key="2">
    <source>
        <dbReference type="EMBL" id="KAA6453229.1"/>
    </source>
</evidence>
<dbReference type="EMBL" id="QSND01000001">
    <property type="protein sequence ID" value="KAA6453229.1"/>
    <property type="molecule type" value="Genomic_DNA"/>
</dbReference>
<reference evidence="2 3" key="1">
    <citation type="submission" date="2018-08" db="EMBL/GenBank/DDBJ databases">
        <title>Bacillus phenotypic plasticity.</title>
        <authorList>
            <person name="Hurtado E."/>
        </authorList>
    </citation>
    <scope>NUCLEOTIDE SEQUENCE [LARGE SCALE GENOMIC DNA]</scope>
    <source>
        <strain evidence="2 3">427</strain>
    </source>
</reference>